<accession>A0AAW9RHE3</accession>
<keyword evidence="1" id="KW-0732">Signal</keyword>
<proteinExistence type="predicted"/>
<name>A0AAW9RHE3_9HYPH</name>
<dbReference type="Proteomes" id="UP001378188">
    <property type="component" value="Unassembled WGS sequence"/>
</dbReference>
<reference evidence="2 3" key="1">
    <citation type="submission" date="2024-02" db="EMBL/GenBank/DDBJ databases">
        <title>Genome analysis and characterization of Microbaculum marinisediminis sp. nov., isolated from marine sediment.</title>
        <authorList>
            <person name="Du Z.-J."/>
            <person name="Ye Y.-Q."/>
            <person name="Zhang Z.-R."/>
            <person name="Yuan S.-M."/>
            <person name="Zhang X.-Y."/>
        </authorList>
    </citation>
    <scope>NUCLEOTIDE SEQUENCE [LARGE SCALE GENOMIC DNA]</scope>
    <source>
        <strain evidence="2 3">SDUM1044001</strain>
    </source>
</reference>
<gene>
    <name evidence="2" type="ORF">V3328_07675</name>
</gene>
<dbReference type="AlphaFoldDB" id="A0AAW9RHE3"/>
<dbReference type="RefSeq" id="WP_340329047.1">
    <property type="nucleotide sequence ID" value="NZ_JAZHOF010000003.1"/>
</dbReference>
<evidence type="ECO:0000313" key="2">
    <source>
        <dbReference type="EMBL" id="MEJ8571345.1"/>
    </source>
</evidence>
<dbReference type="EMBL" id="JAZHOF010000003">
    <property type="protein sequence ID" value="MEJ8571345.1"/>
    <property type="molecule type" value="Genomic_DNA"/>
</dbReference>
<organism evidence="2 3">
    <name type="scientific">Microbaculum marinum</name>
    <dbReference type="NCBI Taxonomy" id="1764581"/>
    <lineage>
        <taxon>Bacteria</taxon>
        <taxon>Pseudomonadati</taxon>
        <taxon>Pseudomonadota</taxon>
        <taxon>Alphaproteobacteria</taxon>
        <taxon>Hyphomicrobiales</taxon>
        <taxon>Tepidamorphaceae</taxon>
        <taxon>Microbaculum</taxon>
    </lineage>
</organism>
<protein>
    <recommendedName>
        <fullName evidence="4">Secreted protein</fullName>
    </recommendedName>
</protein>
<evidence type="ECO:0008006" key="4">
    <source>
        <dbReference type="Google" id="ProtNLM"/>
    </source>
</evidence>
<keyword evidence="3" id="KW-1185">Reference proteome</keyword>
<feature type="signal peptide" evidence="1">
    <location>
        <begin position="1"/>
        <end position="34"/>
    </location>
</feature>
<sequence>MSAFANKFHCGIRAAAVVLAVAATALVAAPAAKADFGFATFSVYVKASGGAANATGVKGAKRSGTGKYYVQFMRDVRNCVYVASVRGKSGGQVSIKPTPGNPSRLQFFTFSKTGSAKNQPFEVIVSCNY</sequence>
<evidence type="ECO:0000313" key="3">
    <source>
        <dbReference type="Proteomes" id="UP001378188"/>
    </source>
</evidence>
<evidence type="ECO:0000256" key="1">
    <source>
        <dbReference type="SAM" id="SignalP"/>
    </source>
</evidence>
<comment type="caution">
    <text evidence="2">The sequence shown here is derived from an EMBL/GenBank/DDBJ whole genome shotgun (WGS) entry which is preliminary data.</text>
</comment>
<feature type="chain" id="PRO_5043443587" description="Secreted protein" evidence="1">
    <location>
        <begin position="35"/>
        <end position="129"/>
    </location>
</feature>